<reference evidence="1" key="1">
    <citation type="journal article" date="2023" name="G3 (Bethesda)">
        <title>A reference genome for the long-term kleptoplast-retaining sea slug Elysia crispata morphotype clarki.</title>
        <authorList>
            <person name="Eastman K.E."/>
            <person name="Pendleton A.L."/>
            <person name="Shaikh M.A."/>
            <person name="Suttiyut T."/>
            <person name="Ogas R."/>
            <person name="Tomko P."/>
            <person name="Gavelis G."/>
            <person name="Widhalm J.R."/>
            <person name="Wisecaver J.H."/>
        </authorList>
    </citation>
    <scope>NUCLEOTIDE SEQUENCE</scope>
    <source>
        <strain evidence="1">ECLA1</strain>
    </source>
</reference>
<proteinExistence type="predicted"/>
<comment type="caution">
    <text evidence="1">The sequence shown here is derived from an EMBL/GenBank/DDBJ whole genome shotgun (WGS) entry which is preliminary data.</text>
</comment>
<organism evidence="1 2">
    <name type="scientific">Elysia crispata</name>
    <name type="common">lettuce slug</name>
    <dbReference type="NCBI Taxonomy" id="231223"/>
    <lineage>
        <taxon>Eukaryota</taxon>
        <taxon>Metazoa</taxon>
        <taxon>Spiralia</taxon>
        <taxon>Lophotrochozoa</taxon>
        <taxon>Mollusca</taxon>
        <taxon>Gastropoda</taxon>
        <taxon>Heterobranchia</taxon>
        <taxon>Euthyneura</taxon>
        <taxon>Panpulmonata</taxon>
        <taxon>Sacoglossa</taxon>
        <taxon>Placobranchoidea</taxon>
        <taxon>Plakobranchidae</taxon>
        <taxon>Elysia</taxon>
    </lineage>
</organism>
<protein>
    <submittedName>
        <fullName evidence="1">Uncharacterized protein</fullName>
    </submittedName>
</protein>
<gene>
    <name evidence="1" type="ORF">RRG08_055670</name>
</gene>
<accession>A0AAE1DC41</accession>
<dbReference type="AlphaFoldDB" id="A0AAE1DC41"/>
<evidence type="ECO:0000313" key="1">
    <source>
        <dbReference type="EMBL" id="KAK3764505.1"/>
    </source>
</evidence>
<name>A0AAE1DC41_9GAST</name>
<evidence type="ECO:0000313" key="2">
    <source>
        <dbReference type="Proteomes" id="UP001283361"/>
    </source>
</evidence>
<sequence>MSAVGRRSTKEVYSKTIWTRVRIDPDLLTGREETQCQGRSYWAQPEAKIISCDFKFNRKRQNPKTIRALYRPKDHPFLLTMLNTTSGDLFQVDERSIRNVLSHSAEEPALTGVKWLSQIYQEETGGHLSCKTPGWKTLVKSETSNLLDRLQNESDVGRWLGQWVWQVWDRLSKSRLSPIFHKSLSNSELHLSLGRAHTYIPSYQTVLKKFLEREKKKKIAHHNSARCENCPSWVYGCSVRRCAMVRPQGPRDQVISWDLKREIYNSTVLYSPPCSPDSHVAPSFPSLPTGFLDFLKVRNVNKLPTADCIVGLWRLRRRE</sequence>
<dbReference type="Proteomes" id="UP001283361">
    <property type="component" value="Unassembled WGS sequence"/>
</dbReference>
<dbReference type="EMBL" id="JAWDGP010004437">
    <property type="protein sequence ID" value="KAK3764505.1"/>
    <property type="molecule type" value="Genomic_DNA"/>
</dbReference>
<keyword evidence="2" id="KW-1185">Reference proteome</keyword>